<dbReference type="STRING" id="1963862.B4O97_14170"/>
<dbReference type="Proteomes" id="UP000192343">
    <property type="component" value="Unassembled WGS sequence"/>
</dbReference>
<keyword evidence="4" id="KW-1185">Reference proteome</keyword>
<dbReference type="InterPro" id="IPR013538">
    <property type="entry name" value="ASHA1/2-like_C"/>
</dbReference>
<gene>
    <name evidence="3" type="ORF">B4O97_14170</name>
</gene>
<evidence type="ECO:0000256" key="1">
    <source>
        <dbReference type="ARBA" id="ARBA00006817"/>
    </source>
</evidence>
<evidence type="ECO:0000313" key="4">
    <source>
        <dbReference type="Proteomes" id="UP000192343"/>
    </source>
</evidence>
<sequence length="137" mass="15670">MSEKITVETQVEKDTPSVWNSWTSPEHIIHWNFASHDWICPHAENNLKPGGRFSYRMEAKDGSGGFDFSGEYLLVDVNKTIEFSLDDGRKTTVRFSSVDDATKIEETFDADKSTPLEMQKNGWQAILDNFKKYTEGL</sequence>
<proteinExistence type="inferred from homology"/>
<name>A0A1Y1RVK1_9SPIO</name>
<dbReference type="EMBL" id="MWQY01000016">
    <property type="protein sequence ID" value="ORC34028.1"/>
    <property type="molecule type" value="Genomic_DNA"/>
</dbReference>
<reference evidence="3 4" key="1">
    <citation type="submission" date="2017-03" db="EMBL/GenBank/DDBJ databases">
        <title>Draft Genome sequence of Marispirochaeta sp. strain JC444.</title>
        <authorList>
            <person name="Shivani Y."/>
            <person name="Subhash Y."/>
            <person name="Sasikala C."/>
            <person name="Ramana C."/>
        </authorList>
    </citation>
    <scope>NUCLEOTIDE SEQUENCE [LARGE SCALE GENOMIC DNA]</scope>
    <source>
        <strain evidence="3 4">JC444</strain>
    </source>
</reference>
<dbReference type="OrthoDB" id="384974at2"/>
<comment type="caution">
    <text evidence="3">The sequence shown here is derived from an EMBL/GenBank/DDBJ whole genome shotgun (WGS) entry which is preliminary data.</text>
</comment>
<comment type="similarity">
    <text evidence="1">Belongs to the AHA1 family.</text>
</comment>
<accession>A0A1Y1RVK1</accession>
<dbReference type="InterPro" id="IPR023393">
    <property type="entry name" value="START-like_dom_sf"/>
</dbReference>
<dbReference type="RefSeq" id="WP_083051784.1">
    <property type="nucleotide sequence ID" value="NZ_MWQY01000016.1"/>
</dbReference>
<protein>
    <recommendedName>
        <fullName evidence="2">Activator of Hsp90 ATPase homologue 1/2-like C-terminal domain-containing protein</fullName>
    </recommendedName>
</protein>
<organism evidence="3 4">
    <name type="scientific">Marispirochaeta aestuarii</name>
    <dbReference type="NCBI Taxonomy" id="1963862"/>
    <lineage>
        <taxon>Bacteria</taxon>
        <taxon>Pseudomonadati</taxon>
        <taxon>Spirochaetota</taxon>
        <taxon>Spirochaetia</taxon>
        <taxon>Spirochaetales</taxon>
        <taxon>Spirochaetaceae</taxon>
        <taxon>Marispirochaeta</taxon>
    </lineage>
</organism>
<dbReference type="AlphaFoldDB" id="A0A1Y1RVK1"/>
<dbReference type="Gene3D" id="3.30.530.20">
    <property type="match status" value="1"/>
</dbReference>
<dbReference type="Pfam" id="PF08327">
    <property type="entry name" value="AHSA1"/>
    <property type="match status" value="1"/>
</dbReference>
<evidence type="ECO:0000313" key="3">
    <source>
        <dbReference type="EMBL" id="ORC34028.1"/>
    </source>
</evidence>
<dbReference type="SUPFAM" id="SSF55961">
    <property type="entry name" value="Bet v1-like"/>
    <property type="match status" value="1"/>
</dbReference>
<feature type="domain" description="Activator of Hsp90 ATPase homologue 1/2-like C-terminal" evidence="2">
    <location>
        <begin position="18"/>
        <end position="134"/>
    </location>
</feature>
<evidence type="ECO:0000259" key="2">
    <source>
        <dbReference type="Pfam" id="PF08327"/>
    </source>
</evidence>